<dbReference type="RefSeq" id="WP_130477061.1">
    <property type="nucleotide sequence ID" value="NZ_SFCC01000010.1"/>
</dbReference>
<proteinExistence type="predicted"/>
<comment type="caution">
    <text evidence="2">The sequence shown here is derived from an EMBL/GenBank/DDBJ whole genome shotgun (WGS) entry which is preliminary data.</text>
</comment>
<organism evidence="2 3">
    <name type="scientific">Amycolatopsis suaedae</name>
    <dbReference type="NCBI Taxonomy" id="2510978"/>
    <lineage>
        <taxon>Bacteria</taxon>
        <taxon>Bacillati</taxon>
        <taxon>Actinomycetota</taxon>
        <taxon>Actinomycetes</taxon>
        <taxon>Pseudonocardiales</taxon>
        <taxon>Pseudonocardiaceae</taxon>
        <taxon>Amycolatopsis</taxon>
    </lineage>
</organism>
<sequence length="434" mass="45249">MNDLKLPERRVLPDAVRERMRAKLDEGMNRRPRRGTHLAAAAAVVVLAGSGAVVVSQLGEPEPVATPPPPREIIQGPGLDAALAARELDRCWAAVRTSGRTLPDRSTWVPVFTVAESHYLQPTVVAARVDGKPLFCVTTRTTVTVSDPGATPGYAPGTRTGVLLASANGIVAGVADPGWDEVMVHAFHAGGSSAEGGIPVGEGLFATAVSERPEGTTYAVAPYREAQPNPAGPVNLPPAPAPLVSIEDRPVAPVDRVSEAGRFLGDCLAKSRRPVSDPQSYEPGVLLSKGYGRLVTGRADGAWVTCAEGLSMATTDVNVREQHAMTLPLGDGPPVRVIAYDTVNITATPGGEGNAMAEEVITGVVPAGATRMTLAFGDRAPVEVAVANGSFALWQPENVRVPGPNNSSDLPPMHAKVYDGAGKLLYDGPLHRPG</sequence>
<name>A0A4Q7J562_9PSEU</name>
<dbReference type="EMBL" id="SFCC01000010">
    <property type="protein sequence ID" value="RZQ61968.1"/>
    <property type="molecule type" value="Genomic_DNA"/>
</dbReference>
<dbReference type="OrthoDB" id="3557251at2"/>
<keyword evidence="1" id="KW-0812">Transmembrane</keyword>
<evidence type="ECO:0000313" key="2">
    <source>
        <dbReference type="EMBL" id="RZQ61968.1"/>
    </source>
</evidence>
<dbReference type="Proteomes" id="UP000292003">
    <property type="component" value="Unassembled WGS sequence"/>
</dbReference>
<evidence type="ECO:0000313" key="3">
    <source>
        <dbReference type="Proteomes" id="UP000292003"/>
    </source>
</evidence>
<dbReference type="AlphaFoldDB" id="A0A4Q7J562"/>
<reference evidence="2 3" key="1">
    <citation type="submission" date="2019-02" db="EMBL/GenBank/DDBJ databases">
        <title>Draft genome sequence of Amycolatopsis sp. 8-3EHSu isolated from roots of Suaeda maritima.</title>
        <authorList>
            <person name="Duangmal K."/>
            <person name="Chantavorakit T."/>
        </authorList>
    </citation>
    <scope>NUCLEOTIDE SEQUENCE [LARGE SCALE GENOMIC DNA]</scope>
    <source>
        <strain evidence="2 3">8-3EHSu</strain>
    </source>
</reference>
<keyword evidence="3" id="KW-1185">Reference proteome</keyword>
<keyword evidence="1" id="KW-1133">Transmembrane helix</keyword>
<accession>A0A4Q7J562</accession>
<evidence type="ECO:0000256" key="1">
    <source>
        <dbReference type="SAM" id="Phobius"/>
    </source>
</evidence>
<feature type="transmembrane region" description="Helical" evidence="1">
    <location>
        <begin position="38"/>
        <end position="59"/>
    </location>
</feature>
<gene>
    <name evidence="2" type="ORF">EWH70_20375</name>
</gene>
<protein>
    <submittedName>
        <fullName evidence="2">Uncharacterized protein</fullName>
    </submittedName>
</protein>
<keyword evidence="1" id="KW-0472">Membrane</keyword>